<gene>
    <name evidence="2" type="ORF">M9458_037953</name>
</gene>
<sequence>PDGPAAARAHPVVQHGHEAGRSEGSGQLFTRHHLCSGVHQPRRHLAAHTD</sequence>
<keyword evidence="3" id="KW-1185">Reference proteome</keyword>
<feature type="region of interest" description="Disordered" evidence="1">
    <location>
        <begin position="1"/>
        <end position="28"/>
    </location>
</feature>
<feature type="non-terminal residue" evidence="2">
    <location>
        <position position="50"/>
    </location>
</feature>
<accession>A0ABD0NW55</accession>
<organism evidence="2 3">
    <name type="scientific">Cirrhinus mrigala</name>
    <name type="common">Mrigala</name>
    <dbReference type="NCBI Taxonomy" id="683832"/>
    <lineage>
        <taxon>Eukaryota</taxon>
        <taxon>Metazoa</taxon>
        <taxon>Chordata</taxon>
        <taxon>Craniata</taxon>
        <taxon>Vertebrata</taxon>
        <taxon>Euteleostomi</taxon>
        <taxon>Actinopterygii</taxon>
        <taxon>Neopterygii</taxon>
        <taxon>Teleostei</taxon>
        <taxon>Ostariophysi</taxon>
        <taxon>Cypriniformes</taxon>
        <taxon>Cyprinidae</taxon>
        <taxon>Labeoninae</taxon>
        <taxon>Labeonini</taxon>
        <taxon>Cirrhinus</taxon>
    </lineage>
</organism>
<dbReference type="EMBL" id="JAMKFB020000019">
    <property type="protein sequence ID" value="KAL0166109.1"/>
    <property type="molecule type" value="Genomic_DNA"/>
</dbReference>
<proteinExistence type="predicted"/>
<name>A0ABD0NW55_CIRMR</name>
<reference evidence="2 3" key="1">
    <citation type="submission" date="2024-05" db="EMBL/GenBank/DDBJ databases">
        <title>Genome sequencing and assembly of Indian major carp, Cirrhinus mrigala (Hamilton, 1822).</title>
        <authorList>
            <person name="Mohindra V."/>
            <person name="Chowdhury L.M."/>
            <person name="Lal K."/>
            <person name="Jena J.K."/>
        </authorList>
    </citation>
    <scope>NUCLEOTIDE SEQUENCE [LARGE SCALE GENOMIC DNA]</scope>
    <source>
        <strain evidence="2">CM1030</strain>
        <tissue evidence="2">Blood</tissue>
    </source>
</reference>
<comment type="caution">
    <text evidence="2">The sequence shown here is derived from an EMBL/GenBank/DDBJ whole genome shotgun (WGS) entry which is preliminary data.</text>
</comment>
<feature type="non-terminal residue" evidence="2">
    <location>
        <position position="1"/>
    </location>
</feature>
<evidence type="ECO:0000313" key="3">
    <source>
        <dbReference type="Proteomes" id="UP001529510"/>
    </source>
</evidence>
<protein>
    <submittedName>
        <fullName evidence="2">Uncharacterized protein</fullName>
    </submittedName>
</protein>
<dbReference type="AlphaFoldDB" id="A0ABD0NW55"/>
<evidence type="ECO:0000313" key="2">
    <source>
        <dbReference type="EMBL" id="KAL0166109.1"/>
    </source>
</evidence>
<evidence type="ECO:0000256" key="1">
    <source>
        <dbReference type="SAM" id="MobiDB-lite"/>
    </source>
</evidence>
<dbReference type="Proteomes" id="UP001529510">
    <property type="component" value="Unassembled WGS sequence"/>
</dbReference>